<dbReference type="Proteomes" id="UP001595904">
    <property type="component" value="Unassembled WGS sequence"/>
</dbReference>
<dbReference type="EMBL" id="JBHSDU010000015">
    <property type="protein sequence ID" value="MFC4312978.1"/>
    <property type="molecule type" value="Genomic_DNA"/>
</dbReference>
<proteinExistence type="predicted"/>
<dbReference type="RefSeq" id="WP_380602903.1">
    <property type="nucleotide sequence ID" value="NZ_JBHSDU010000015.1"/>
</dbReference>
<name>A0ABV8T1D9_9GAMM</name>
<sequence length="687" mass="76065">MQIELTGHDLPAREYFVVAYRGGREVERQLLHPVQPNANERDRSISYAEAMLSSRPDEIGLGARCIGNGRLQELVRQPIELPAIDAQARVRADRRINPVDLGSILVPHEGLLLVAGQKAVIDFAVISTGRDIPEAHLRAGFDGGKSVETRLSLRKGERRARSLMLPLTSTADRTVLQVSLTERGRVLWTKAIPTMVVAQAPQWPSFAAVETKLRYGAPISVKNAKSDTYSSIDYERGWNAALKDIVVFLPNGARFVFWRGASYAPFWASSYNTGVSYQWAETIPPPGFEDAVEPLQDKELRFGRVSILESTPARIHVRWTYQSVDVHYRSVGDEVTEDFYFYPDGFGTRVVTLVSARPQDYAFSEFILLTPQGAFPLEVLPHPAVELLFSNGEKRRVTFPVEPGSYGPMDIPFPKETTGKAYHPVERILAQSLRYQEGAGRKISPADLDGINRSLLKISYPATPVMFRIIDHPEDSATAVYFSPHASGSLLAFAPFRDRGQLVAPAYWGDHWPLGRGAMTGGAISDRIYSSPSHVSLMDLTEPEPLSTGTSMMIDATGVARQMTIQRRAWLIGKTDLPDSELLKWTNSFSSPPSVKVTGGRIDFPSYVPERRALRLIVEAPVVEIALKPSGYLVNPVIELDGARQKLESIAVDGKILPASRYAWDGKTLWVSAGMDSHGGNVVLKFR</sequence>
<accession>A0ABV8T1D9</accession>
<evidence type="ECO:0000313" key="2">
    <source>
        <dbReference type="Proteomes" id="UP001595904"/>
    </source>
</evidence>
<gene>
    <name evidence="1" type="ORF">ACFPN2_28095</name>
</gene>
<reference evidence="2" key="1">
    <citation type="journal article" date="2019" name="Int. J. Syst. Evol. Microbiol.">
        <title>The Global Catalogue of Microorganisms (GCM) 10K type strain sequencing project: providing services to taxonomists for standard genome sequencing and annotation.</title>
        <authorList>
            <consortium name="The Broad Institute Genomics Platform"/>
            <consortium name="The Broad Institute Genome Sequencing Center for Infectious Disease"/>
            <person name="Wu L."/>
            <person name="Ma J."/>
        </authorList>
    </citation>
    <scope>NUCLEOTIDE SEQUENCE [LARGE SCALE GENOMIC DNA]</scope>
    <source>
        <strain evidence="2">CGMCC 1.10759</strain>
    </source>
</reference>
<organism evidence="1 2">
    <name type="scientific">Steroidobacter flavus</name>
    <dbReference type="NCBI Taxonomy" id="1842136"/>
    <lineage>
        <taxon>Bacteria</taxon>
        <taxon>Pseudomonadati</taxon>
        <taxon>Pseudomonadota</taxon>
        <taxon>Gammaproteobacteria</taxon>
        <taxon>Steroidobacterales</taxon>
        <taxon>Steroidobacteraceae</taxon>
        <taxon>Steroidobacter</taxon>
    </lineage>
</organism>
<keyword evidence="2" id="KW-1185">Reference proteome</keyword>
<comment type="caution">
    <text evidence="1">The sequence shown here is derived from an EMBL/GenBank/DDBJ whole genome shotgun (WGS) entry which is preliminary data.</text>
</comment>
<evidence type="ECO:0000313" key="1">
    <source>
        <dbReference type="EMBL" id="MFC4312978.1"/>
    </source>
</evidence>
<protein>
    <submittedName>
        <fullName evidence="1">Uncharacterized protein</fullName>
    </submittedName>
</protein>